<dbReference type="HOGENOM" id="CLU_039613_6_1_4"/>
<sequence length="304" mass="33587">MNISFRQLRLFKAFAETGSVTAAAKLMHVTQPTASMQLKDLSNAVGLPLFEFVGKKVYLTEAGKKLAVTAQSIAQEWEAFDQTISSIKGLERGTLKISVVSTAKYFIPKLVGNFCADHPGVDIALEVLNRDAVIARLENNLDDMAIMTQPPAHLEIQDEVFLDNPLVCIAAKNHPLVGKKISLNDIAHEFFVMREVGSGTRMSCDLFFKNKRISPNVRLTLGSNEAIKHAVGSGLGLSIVSMHSLTEHDLKVLVSVLNMSDFPIKSQWHIVSLKGKKMSPIAQIFHDHLLEKVSEINESLEHIY</sequence>
<name>A0A0B7ISS4_9PROT</name>
<protein>
    <submittedName>
        <fullName evidence="6">HTH-type transcriptional activator CmpR</fullName>
    </submittedName>
</protein>
<evidence type="ECO:0000256" key="3">
    <source>
        <dbReference type="ARBA" id="ARBA00023125"/>
    </source>
</evidence>
<dbReference type="InterPro" id="IPR005119">
    <property type="entry name" value="LysR_subst-bd"/>
</dbReference>
<dbReference type="GO" id="GO:0003700">
    <property type="term" value="F:DNA-binding transcription factor activity"/>
    <property type="evidence" value="ECO:0007669"/>
    <property type="project" value="InterPro"/>
</dbReference>
<dbReference type="InterPro" id="IPR036390">
    <property type="entry name" value="WH_DNA-bd_sf"/>
</dbReference>
<evidence type="ECO:0000313" key="6">
    <source>
        <dbReference type="EMBL" id="CEN55394.1"/>
    </source>
</evidence>
<dbReference type="AlphaFoldDB" id="A0A0B7ISS4"/>
<dbReference type="Proteomes" id="UP000056322">
    <property type="component" value="Chromosome 1"/>
</dbReference>
<keyword evidence="2" id="KW-0805">Transcription regulation</keyword>
<comment type="similarity">
    <text evidence="1">Belongs to the LysR transcriptional regulatory family.</text>
</comment>
<keyword evidence="7" id="KW-1185">Reference proteome</keyword>
<evidence type="ECO:0000256" key="1">
    <source>
        <dbReference type="ARBA" id="ARBA00009437"/>
    </source>
</evidence>
<evidence type="ECO:0000259" key="5">
    <source>
        <dbReference type="PROSITE" id="PS50931"/>
    </source>
</evidence>
<keyword evidence="4" id="KW-0804">Transcription</keyword>
<evidence type="ECO:0000256" key="2">
    <source>
        <dbReference type="ARBA" id="ARBA00023015"/>
    </source>
</evidence>
<dbReference type="InterPro" id="IPR000847">
    <property type="entry name" value="LysR_HTH_N"/>
</dbReference>
<dbReference type="EMBL" id="LN794158">
    <property type="protein sequence ID" value="CEN55394.1"/>
    <property type="molecule type" value="Genomic_DNA"/>
</dbReference>
<dbReference type="PANTHER" id="PTHR30126:SF5">
    <property type="entry name" value="HTH-TYPE TRANSCRIPTIONAL ACTIVATOR CMPR"/>
    <property type="match status" value="1"/>
</dbReference>
<evidence type="ECO:0000313" key="7">
    <source>
        <dbReference type="Proteomes" id="UP000056322"/>
    </source>
</evidence>
<proteinExistence type="inferred from homology"/>
<dbReference type="OrthoDB" id="9785745at2"/>
<feature type="domain" description="HTH lysR-type" evidence="5">
    <location>
        <begin position="3"/>
        <end position="60"/>
    </location>
</feature>
<dbReference type="Gene3D" id="1.10.10.10">
    <property type="entry name" value="Winged helix-like DNA-binding domain superfamily/Winged helix DNA-binding domain"/>
    <property type="match status" value="1"/>
</dbReference>
<dbReference type="Pfam" id="PF03466">
    <property type="entry name" value="LysR_substrate"/>
    <property type="match status" value="1"/>
</dbReference>
<dbReference type="InterPro" id="IPR036388">
    <property type="entry name" value="WH-like_DNA-bd_sf"/>
</dbReference>
<evidence type="ECO:0000256" key="4">
    <source>
        <dbReference type="ARBA" id="ARBA00023163"/>
    </source>
</evidence>
<organism evidence="6 7">
    <name type="scientific">Candidatus Methylopumilus turicensis</name>
    <dbReference type="NCBI Taxonomy" id="1581680"/>
    <lineage>
        <taxon>Bacteria</taxon>
        <taxon>Pseudomonadati</taxon>
        <taxon>Pseudomonadota</taxon>
        <taxon>Betaproteobacteria</taxon>
        <taxon>Nitrosomonadales</taxon>
        <taxon>Methylophilaceae</taxon>
        <taxon>Candidatus Methylopumilus</taxon>
    </lineage>
</organism>
<dbReference type="GO" id="GO:0000976">
    <property type="term" value="F:transcription cis-regulatory region binding"/>
    <property type="evidence" value="ECO:0007669"/>
    <property type="project" value="TreeGrafter"/>
</dbReference>
<dbReference type="Gene3D" id="3.40.190.290">
    <property type="match status" value="1"/>
</dbReference>
<dbReference type="STRING" id="1581680.BN1209_0342"/>
<dbReference type="PROSITE" id="PS50931">
    <property type="entry name" value="HTH_LYSR"/>
    <property type="match status" value="1"/>
</dbReference>
<keyword evidence="3" id="KW-0238">DNA-binding</keyword>
<dbReference type="CDD" id="cd08419">
    <property type="entry name" value="PBP2_CbbR_RubisCO_like"/>
    <property type="match status" value="1"/>
</dbReference>
<dbReference type="SUPFAM" id="SSF53850">
    <property type="entry name" value="Periplasmic binding protein-like II"/>
    <property type="match status" value="1"/>
</dbReference>
<dbReference type="PANTHER" id="PTHR30126">
    <property type="entry name" value="HTH-TYPE TRANSCRIPTIONAL REGULATOR"/>
    <property type="match status" value="1"/>
</dbReference>
<dbReference type="RefSeq" id="WP_045750671.1">
    <property type="nucleotide sequence ID" value="NZ_LN794158.1"/>
</dbReference>
<dbReference type="Pfam" id="PF00126">
    <property type="entry name" value="HTH_1"/>
    <property type="match status" value="1"/>
</dbReference>
<dbReference type="SUPFAM" id="SSF46785">
    <property type="entry name" value="Winged helix' DNA-binding domain"/>
    <property type="match status" value="1"/>
</dbReference>
<accession>A0A0B7ISS4</accession>
<gene>
    <name evidence="6" type="primary">cmpR</name>
    <name evidence="6" type="ORF">BN1209_0342</name>
</gene>
<reference evidence="7" key="1">
    <citation type="submission" date="2014-12" db="EMBL/GenBank/DDBJ databases">
        <authorList>
            <person name="Salcher M.M."/>
        </authorList>
    </citation>
    <scope>NUCLEOTIDE SEQUENCE [LARGE SCALE GENOMIC DNA]</scope>
    <source>
        <strain evidence="7">MMS-10A-171</strain>
    </source>
</reference>
<dbReference type="KEGG" id="mbac:BN1209_0342"/>